<dbReference type="PANTHER" id="PTHR48045">
    <property type="entry name" value="UDP-GLYCOSYLTRANSFERASE 72B1"/>
    <property type="match status" value="1"/>
</dbReference>
<organism evidence="2 3">
    <name type="scientific">Quillaja saponaria</name>
    <name type="common">Soap bark tree</name>
    <dbReference type="NCBI Taxonomy" id="32244"/>
    <lineage>
        <taxon>Eukaryota</taxon>
        <taxon>Viridiplantae</taxon>
        <taxon>Streptophyta</taxon>
        <taxon>Embryophyta</taxon>
        <taxon>Tracheophyta</taxon>
        <taxon>Spermatophyta</taxon>
        <taxon>Magnoliopsida</taxon>
        <taxon>eudicotyledons</taxon>
        <taxon>Gunneridae</taxon>
        <taxon>Pentapetalae</taxon>
        <taxon>rosids</taxon>
        <taxon>fabids</taxon>
        <taxon>Fabales</taxon>
        <taxon>Quillajaceae</taxon>
        <taxon>Quillaja</taxon>
    </lineage>
</organism>
<reference evidence="2" key="1">
    <citation type="journal article" date="2023" name="Science">
        <title>Elucidation of the pathway for biosynthesis of saponin adjuvants from the soapbark tree.</title>
        <authorList>
            <person name="Reed J."/>
            <person name="Orme A."/>
            <person name="El-Demerdash A."/>
            <person name="Owen C."/>
            <person name="Martin L.B.B."/>
            <person name="Misra R.C."/>
            <person name="Kikuchi S."/>
            <person name="Rejzek M."/>
            <person name="Martin A.C."/>
            <person name="Harkess A."/>
            <person name="Leebens-Mack J."/>
            <person name="Louveau T."/>
            <person name="Stephenson M.J."/>
            <person name="Osbourn A."/>
        </authorList>
    </citation>
    <scope>NUCLEOTIDE SEQUENCE</scope>
    <source>
        <strain evidence="2">S10</strain>
    </source>
</reference>
<dbReference type="Gene3D" id="3.40.50.2000">
    <property type="entry name" value="Glycogen Phosphorylase B"/>
    <property type="match status" value="2"/>
</dbReference>
<dbReference type="EMBL" id="JARAOO010000014">
    <property type="protein sequence ID" value="KAJ7943741.1"/>
    <property type="molecule type" value="Genomic_DNA"/>
</dbReference>
<gene>
    <name evidence="2" type="ORF">O6P43_033251</name>
</gene>
<dbReference type="FunFam" id="3.40.50.2000:FF:000431">
    <property type="entry name" value="UDP-glycosyltransferase 90A1"/>
    <property type="match status" value="1"/>
</dbReference>
<sequence length="139" mass="15396">MLDHPAIAGLVSHCGWNSILECVTAGLPMITRPLFAEQFYNERLVLDVLKIGVKEWKNLNEVGELVRRETIAKAVKLLMASGEEEAEAMRKKAKELAVGAMKAIHVGGSSHTNLMSLIDELKSLKTFKTHKVTEINVED</sequence>
<comment type="caution">
    <text evidence="2">The sequence shown here is derived from an EMBL/GenBank/DDBJ whole genome shotgun (WGS) entry which is preliminary data.</text>
</comment>
<dbReference type="AlphaFoldDB" id="A0AAD7KR59"/>
<evidence type="ECO:0000313" key="2">
    <source>
        <dbReference type="EMBL" id="KAJ7943741.1"/>
    </source>
</evidence>
<dbReference type="KEGG" id="qsa:O6P43_033251"/>
<dbReference type="InterPro" id="IPR002213">
    <property type="entry name" value="UDP_glucos_trans"/>
</dbReference>
<evidence type="ECO:0000256" key="1">
    <source>
        <dbReference type="ARBA" id="ARBA00022679"/>
    </source>
</evidence>
<protein>
    <submittedName>
        <fullName evidence="2">Glycosyltransferase</fullName>
    </submittedName>
</protein>
<keyword evidence="3" id="KW-1185">Reference proteome</keyword>
<evidence type="ECO:0000313" key="3">
    <source>
        <dbReference type="Proteomes" id="UP001163823"/>
    </source>
</evidence>
<accession>A0AAD7KR59</accession>
<name>A0AAD7KR59_QUISA</name>
<dbReference type="GO" id="GO:0008194">
    <property type="term" value="F:UDP-glycosyltransferase activity"/>
    <property type="evidence" value="ECO:0007669"/>
    <property type="project" value="InterPro"/>
</dbReference>
<dbReference type="SUPFAM" id="SSF53756">
    <property type="entry name" value="UDP-Glycosyltransferase/glycogen phosphorylase"/>
    <property type="match status" value="1"/>
</dbReference>
<dbReference type="PANTHER" id="PTHR48045:SF34">
    <property type="entry name" value="ISOFLAVONE 7-O-GLUCOSYLTRANSFERASE 1-LIKE"/>
    <property type="match status" value="1"/>
</dbReference>
<keyword evidence="1" id="KW-0808">Transferase</keyword>
<proteinExistence type="predicted"/>
<dbReference type="Pfam" id="PF00201">
    <property type="entry name" value="UDPGT"/>
    <property type="match status" value="1"/>
</dbReference>
<dbReference type="Proteomes" id="UP001163823">
    <property type="component" value="Chromosome 14"/>
</dbReference>